<reference evidence="2 3" key="1">
    <citation type="submission" date="2016-11" db="EMBL/GenBank/DDBJ databases">
        <authorList>
            <person name="Jaros S."/>
            <person name="Januszkiewicz K."/>
            <person name="Wedrychowicz H."/>
        </authorList>
    </citation>
    <scope>NUCLEOTIDE SEQUENCE [LARGE SCALE GENOMIC DNA]</scope>
    <source>
        <strain evidence="2 3">GAS242</strain>
    </source>
</reference>
<feature type="region of interest" description="Disordered" evidence="1">
    <location>
        <begin position="1"/>
        <end position="32"/>
    </location>
</feature>
<organism evidence="2 3">
    <name type="scientific">Bradyrhizobium erythrophlei</name>
    <dbReference type="NCBI Taxonomy" id="1437360"/>
    <lineage>
        <taxon>Bacteria</taxon>
        <taxon>Pseudomonadati</taxon>
        <taxon>Pseudomonadota</taxon>
        <taxon>Alphaproteobacteria</taxon>
        <taxon>Hyphomicrobiales</taxon>
        <taxon>Nitrobacteraceae</taxon>
        <taxon>Bradyrhizobium</taxon>
    </lineage>
</organism>
<gene>
    <name evidence="2" type="ORF">SAMN05444169_6179</name>
</gene>
<name>A0A1M5QW21_9BRAD</name>
<evidence type="ECO:0000313" key="2">
    <source>
        <dbReference type="EMBL" id="SHH18076.1"/>
    </source>
</evidence>
<dbReference type="AlphaFoldDB" id="A0A1M5QW21"/>
<proteinExistence type="predicted"/>
<sequence length="91" mass="10121">MLWAAGTMESNMSKASLDNRHRNKDGEISHKHGNTLVGTLRKIYGQGFAAGYPESEKLSAVLLQLNETSLSQLRRDHETGHLEHKIAHATK</sequence>
<protein>
    <submittedName>
        <fullName evidence="2">Uncharacterized protein</fullName>
    </submittedName>
</protein>
<dbReference type="Proteomes" id="UP000190675">
    <property type="component" value="Chromosome I"/>
</dbReference>
<evidence type="ECO:0000313" key="3">
    <source>
        <dbReference type="Proteomes" id="UP000190675"/>
    </source>
</evidence>
<feature type="compositionally biased region" description="Basic and acidic residues" evidence="1">
    <location>
        <begin position="17"/>
        <end position="30"/>
    </location>
</feature>
<dbReference type="EMBL" id="LT670818">
    <property type="protein sequence ID" value="SHH18076.1"/>
    <property type="molecule type" value="Genomic_DNA"/>
</dbReference>
<evidence type="ECO:0000256" key="1">
    <source>
        <dbReference type="SAM" id="MobiDB-lite"/>
    </source>
</evidence>
<accession>A0A1M5QW21</accession>